<evidence type="ECO:0000256" key="1">
    <source>
        <dbReference type="ARBA" id="ARBA00007090"/>
    </source>
</evidence>
<evidence type="ECO:0000313" key="19">
    <source>
        <dbReference type="Proteomes" id="UP000246661"/>
    </source>
</evidence>
<dbReference type="Gene3D" id="3.40.710.10">
    <property type="entry name" value="DD-peptidase/beta-lactamase superfamily"/>
    <property type="match status" value="1"/>
</dbReference>
<feature type="compositionally biased region" description="Gly residues" evidence="14">
    <location>
        <begin position="765"/>
        <end position="778"/>
    </location>
</feature>
<name>A0A317QHB3_9ACTN</name>
<keyword evidence="15" id="KW-0812">Transmembrane</keyword>
<feature type="region of interest" description="Disordered" evidence="14">
    <location>
        <begin position="446"/>
        <end position="470"/>
    </location>
</feature>
<dbReference type="GO" id="GO:0009252">
    <property type="term" value="P:peptidoglycan biosynthetic process"/>
    <property type="evidence" value="ECO:0007669"/>
    <property type="project" value="UniProtKB-KW"/>
</dbReference>
<evidence type="ECO:0000256" key="6">
    <source>
        <dbReference type="ARBA" id="ARBA00022679"/>
    </source>
</evidence>
<dbReference type="PANTHER" id="PTHR32282:SF34">
    <property type="entry name" value="PENICILLIN-BINDING PROTEIN 1A"/>
    <property type="match status" value="1"/>
</dbReference>
<evidence type="ECO:0000256" key="12">
    <source>
        <dbReference type="ARBA" id="ARBA00034000"/>
    </source>
</evidence>
<dbReference type="GO" id="GO:0030288">
    <property type="term" value="C:outer membrane-bounded periplasmic space"/>
    <property type="evidence" value="ECO:0007669"/>
    <property type="project" value="TreeGrafter"/>
</dbReference>
<gene>
    <name evidence="18" type="ORF">JD79_01358</name>
</gene>
<comment type="catalytic activity">
    <reaction evidence="13">
        <text>[GlcNAc-(1-&gt;4)-Mur2Ac(oyl-L-Ala-gamma-D-Glu-L-Lys-D-Ala-D-Ala)](n)-di-trans,octa-cis-undecaprenyl diphosphate + beta-D-GlcNAc-(1-&gt;4)-Mur2Ac(oyl-L-Ala-gamma-D-Glu-L-Lys-D-Ala-D-Ala)-di-trans,octa-cis-undecaprenyl diphosphate = [GlcNAc-(1-&gt;4)-Mur2Ac(oyl-L-Ala-gamma-D-Glu-L-Lys-D-Ala-D-Ala)](n+1)-di-trans,octa-cis-undecaprenyl diphosphate + di-trans,octa-cis-undecaprenyl diphosphate + H(+)</text>
        <dbReference type="Rhea" id="RHEA:23708"/>
        <dbReference type="Rhea" id="RHEA-COMP:9602"/>
        <dbReference type="Rhea" id="RHEA-COMP:9603"/>
        <dbReference type="ChEBI" id="CHEBI:15378"/>
        <dbReference type="ChEBI" id="CHEBI:58405"/>
        <dbReference type="ChEBI" id="CHEBI:60033"/>
        <dbReference type="ChEBI" id="CHEBI:78435"/>
        <dbReference type="EC" id="2.4.99.28"/>
    </reaction>
</comment>
<dbReference type="InterPro" id="IPR050396">
    <property type="entry name" value="Glycosyltr_51/Transpeptidase"/>
</dbReference>
<dbReference type="EMBL" id="QGTX01000001">
    <property type="protein sequence ID" value="PWW22207.1"/>
    <property type="molecule type" value="Genomic_DNA"/>
</dbReference>
<dbReference type="InterPro" id="IPR023346">
    <property type="entry name" value="Lysozyme-like_dom_sf"/>
</dbReference>
<dbReference type="InterPro" id="IPR036950">
    <property type="entry name" value="PBP_transglycosylase"/>
</dbReference>
<evidence type="ECO:0000256" key="5">
    <source>
        <dbReference type="ARBA" id="ARBA00022676"/>
    </source>
</evidence>
<keyword evidence="8" id="KW-0133">Cell shape</keyword>
<dbReference type="RefSeq" id="WP_170149138.1">
    <property type="nucleotide sequence ID" value="NZ_QGTX01000001.1"/>
</dbReference>
<feature type="region of interest" description="Disordered" evidence="14">
    <location>
        <begin position="693"/>
        <end position="830"/>
    </location>
</feature>
<comment type="catalytic activity">
    <reaction evidence="12">
        <text>Preferential cleavage: (Ac)2-L-Lys-D-Ala-|-D-Ala. Also transpeptidation of peptidyl-alanyl moieties that are N-acyl substituents of D-alanine.</text>
        <dbReference type="EC" id="3.4.16.4"/>
    </reaction>
</comment>
<feature type="region of interest" description="Disordered" evidence="14">
    <location>
        <begin position="1"/>
        <end position="77"/>
    </location>
</feature>
<evidence type="ECO:0000256" key="9">
    <source>
        <dbReference type="ARBA" id="ARBA00022984"/>
    </source>
</evidence>
<feature type="domain" description="Glycosyl transferase family 51" evidence="17">
    <location>
        <begin position="130"/>
        <end position="300"/>
    </location>
</feature>
<dbReference type="Proteomes" id="UP000246661">
    <property type="component" value="Unassembled WGS sequence"/>
</dbReference>
<feature type="domain" description="Penicillin-binding protein transpeptidase" evidence="16">
    <location>
        <begin position="393"/>
        <end position="658"/>
    </location>
</feature>
<keyword evidence="15" id="KW-0472">Membrane</keyword>
<keyword evidence="19" id="KW-1185">Reference proteome</keyword>
<evidence type="ECO:0000256" key="13">
    <source>
        <dbReference type="ARBA" id="ARBA00049902"/>
    </source>
</evidence>
<feature type="compositionally biased region" description="Low complexity" evidence="14">
    <location>
        <begin position="23"/>
        <end position="41"/>
    </location>
</feature>
<feature type="compositionally biased region" description="Low complexity" evidence="14">
    <location>
        <begin position="711"/>
        <end position="736"/>
    </location>
</feature>
<keyword evidence="4" id="KW-0645">Protease</keyword>
<evidence type="ECO:0000259" key="17">
    <source>
        <dbReference type="Pfam" id="PF00912"/>
    </source>
</evidence>
<evidence type="ECO:0000256" key="15">
    <source>
        <dbReference type="SAM" id="Phobius"/>
    </source>
</evidence>
<comment type="similarity">
    <text evidence="1">In the C-terminal section; belongs to the transpeptidase family.</text>
</comment>
<dbReference type="AlphaFoldDB" id="A0A317QHB3"/>
<dbReference type="FunFam" id="1.10.3810.10:FF:000001">
    <property type="entry name" value="Penicillin-binding protein 1A"/>
    <property type="match status" value="1"/>
</dbReference>
<keyword evidence="11" id="KW-0961">Cell wall biogenesis/degradation</keyword>
<evidence type="ECO:0000259" key="16">
    <source>
        <dbReference type="Pfam" id="PF00905"/>
    </source>
</evidence>
<dbReference type="GO" id="GO:0008955">
    <property type="term" value="F:peptidoglycan glycosyltransferase activity"/>
    <property type="evidence" value="ECO:0007669"/>
    <property type="project" value="UniProtKB-EC"/>
</dbReference>
<keyword evidence="6" id="KW-0808">Transferase</keyword>
<dbReference type="PANTHER" id="PTHR32282">
    <property type="entry name" value="BINDING PROTEIN TRANSPEPTIDASE, PUTATIVE-RELATED"/>
    <property type="match status" value="1"/>
</dbReference>
<protein>
    <submittedName>
        <fullName evidence="18">Membrane peptidoglycan carboxypeptidase</fullName>
    </submittedName>
</protein>
<evidence type="ECO:0000256" key="4">
    <source>
        <dbReference type="ARBA" id="ARBA00022670"/>
    </source>
</evidence>
<keyword evidence="3 18" id="KW-0121">Carboxypeptidase</keyword>
<dbReference type="GO" id="GO:0008360">
    <property type="term" value="P:regulation of cell shape"/>
    <property type="evidence" value="ECO:0007669"/>
    <property type="project" value="UniProtKB-KW"/>
</dbReference>
<dbReference type="GO" id="GO:0006508">
    <property type="term" value="P:proteolysis"/>
    <property type="evidence" value="ECO:0007669"/>
    <property type="project" value="UniProtKB-KW"/>
</dbReference>
<dbReference type="Pfam" id="PF00905">
    <property type="entry name" value="Transpeptidase"/>
    <property type="match status" value="1"/>
</dbReference>
<dbReference type="InterPro" id="IPR001264">
    <property type="entry name" value="Glyco_trans_51"/>
</dbReference>
<feature type="compositionally biased region" description="Low complexity" evidence="14">
    <location>
        <begin position="50"/>
        <end position="61"/>
    </location>
</feature>
<dbReference type="SUPFAM" id="SSF56601">
    <property type="entry name" value="beta-lactamase/transpeptidase-like"/>
    <property type="match status" value="1"/>
</dbReference>
<keyword evidence="15" id="KW-1133">Transmembrane helix</keyword>
<evidence type="ECO:0000256" key="7">
    <source>
        <dbReference type="ARBA" id="ARBA00022801"/>
    </source>
</evidence>
<evidence type="ECO:0000256" key="14">
    <source>
        <dbReference type="SAM" id="MobiDB-lite"/>
    </source>
</evidence>
<keyword evidence="5" id="KW-0328">Glycosyltransferase</keyword>
<dbReference type="GO" id="GO:0009002">
    <property type="term" value="F:serine-type D-Ala-D-Ala carboxypeptidase activity"/>
    <property type="evidence" value="ECO:0007669"/>
    <property type="project" value="UniProtKB-EC"/>
</dbReference>
<organism evidence="18 19">
    <name type="scientific">Geodermatophilus normandii</name>
    <dbReference type="NCBI Taxonomy" id="1137989"/>
    <lineage>
        <taxon>Bacteria</taxon>
        <taxon>Bacillati</taxon>
        <taxon>Actinomycetota</taxon>
        <taxon>Actinomycetes</taxon>
        <taxon>Geodermatophilales</taxon>
        <taxon>Geodermatophilaceae</taxon>
        <taxon>Geodermatophilus</taxon>
    </lineage>
</organism>
<dbReference type="GO" id="GO:0071555">
    <property type="term" value="P:cell wall organization"/>
    <property type="evidence" value="ECO:0007669"/>
    <property type="project" value="UniProtKB-KW"/>
</dbReference>
<evidence type="ECO:0000256" key="11">
    <source>
        <dbReference type="ARBA" id="ARBA00023316"/>
    </source>
</evidence>
<sequence length="830" mass="85961">MPPHDETTPVGPAGGPPRRRPAGRTPAGGAAGRGRTSASRSGGSGGSRPGGSRPTGARPAGGKPGGTKARTKKQRRRRRLKIALGTLLGLFLLLGVFVGVVYATTEVPDPGSVQNSQTTVVYYADGTTEMARLGDTNRTNVALTDVSEAARNAVLAAENRNFYSDPGISFTGIVRAAWNNLTGGSTQGGSTITQQYVKNAFLTADQTFSRKFQELFLAVKLDNEYSKDEILENYLNTIYFGRGAYGIEAAADTFFGVPAAQLTPQQGAVLAVQIRSPSSYDPESNPEGAQDRWGLVLDAMVEEGWMTQADRDASVYPQVLPRPESSALGIPTGSEGLVVSQAISELEARGYSDEQIRAGGLRITTTVDKPTQDAALAAVAEVMDGQPDNLRQALVAVDPRTGGVRAYYGGDVGAGDGAVDYAQSRRQPGSSMKPYVLATALEQGISVTSRRDGSSPQTFPDRDAPVRNSGGASCPACTLVEAMTRSLNTTFYGLAYEVGPENVRETALAATGMPDTWPANGGLLDDKPTLAAPDSGVTGSSIGIGEYEMRPIDQAAGFATFASGGVRHDAHFVSRVTDTAGAVLLDNSAPAGEQVMSEEVANDTTYALEGVAQYSRRALDGGREVAAKTGTQGIDADDNSDAWMVGYTPSLSTAVWMGTDGYQPIRNADGAIIYGAGLPGAIWQQFMDTVLEGTPEEDLPDRPSIRGDTGEGVPEPVVEPATPTTQSAPPTQSTPSTPAPSTPATPTETVPPDDGTDEEPPNDETGGGGGGGGEGGGEPQQPDTGQIPQQPPNGPVNGGATAPPPAGNGNGQNQPGQPAPTTQQQPQPAG</sequence>
<dbReference type="InterPro" id="IPR012338">
    <property type="entry name" value="Beta-lactam/transpept-like"/>
</dbReference>
<dbReference type="InterPro" id="IPR001460">
    <property type="entry name" value="PCN-bd_Tpept"/>
</dbReference>
<dbReference type="GO" id="GO:0008658">
    <property type="term" value="F:penicillin binding"/>
    <property type="evidence" value="ECO:0007669"/>
    <property type="project" value="InterPro"/>
</dbReference>
<dbReference type="Gene3D" id="1.10.3810.10">
    <property type="entry name" value="Biosynthetic peptidoglycan transglycosylase-like"/>
    <property type="match status" value="1"/>
</dbReference>
<evidence type="ECO:0000256" key="10">
    <source>
        <dbReference type="ARBA" id="ARBA00023268"/>
    </source>
</evidence>
<comment type="similarity">
    <text evidence="2">In the N-terminal section; belongs to the glycosyltransferase 51 family.</text>
</comment>
<evidence type="ECO:0000313" key="18">
    <source>
        <dbReference type="EMBL" id="PWW22207.1"/>
    </source>
</evidence>
<reference evidence="19" key="1">
    <citation type="submission" date="2018-05" db="EMBL/GenBank/DDBJ databases">
        <authorList>
            <person name="Klenk H.-P."/>
            <person name="Huntemann M."/>
            <person name="Clum A."/>
            <person name="Pillay M."/>
            <person name="Palaniappan K."/>
            <person name="Varghese N."/>
            <person name="Mikhailova N."/>
            <person name="Stamatis D."/>
            <person name="Reddy T."/>
            <person name="Daum C."/>
            <person name="Shapiro N."/>
            <person name="Ivanova N."/>
            <person name="Kyrpides N."/>
            <person name="Woyke T."/>
        </authorList>
    </citation>
    <scope>NUCLEOTIDE SEQUENCE [LARGE SCALE GENOMIC DNA]</scope>
    <source>
        <strain evidence="19">DSM 45417</strain>
    </source>
</reference>
<proteinExistence type="inferred from homology"/>
<keyword evidence="10" id="KW-0511">Multifunctional enzyme</keyword>
<comment type="caution">
    <text evidence="18">The sequence shown here is derived from an EMBL/GenBank/DDBJ whole genome shotgun (WGS) entry which is preliminary data.</text>
</comment>
<dbReference type="Pfam" id="PF00912">
    <property type="entry name" value="Transgly"/>
    <property type="match status" value="1"/>
</dbReference>
<feature type="compositionally biased region" description="Basic and acidic residues" evidence="14">
    <location>
        <begin position="700"/>
        <end position="709"/>
    </location>
</feature>
<keyword evidence="9" id="KW-0573">Peptidoglycan synthesis</keyword>
<evidence type="ECO:0000256" key="3">
    <source>
        <dbReference type="ARBA" id="ARBA00022645"/>
    </source>
</evidence>
<evidence type="ECO:0000256" key="2">
    <source>
        <dbReference type="ARBA" id="ARBA00007739"/>
    </source>
</evidence>
<dbReference type="SUPFAM" id="SSF53955">
    <property type="entry name" value="Lysozyme-like"/>
    <property type="match status" value="1"/>
</dbReference>
<evidence type="ECO:0000256" key="8">
    <source>
        <dbReference type="ARBA" id="ARBA00022960"/>
    </source>
</evidence>
<accession>A0A317QHB3</accession>
<keyword evidence="7" id="KW-0378">Hydrolase</keyword>
<feature type="compositionally biased region" description="Low complexity" evidence="14">
    <location>
        <begin position="811"/>
        <end position="830"/>
    </location>
</feature>
<feature type="transmembrane region" description="Helical" evidence="15">
    <location>
        <begin position="82"/>
        <end position="103"/>
    </location>
</feature>